<dbReference type="EMBL" id="JALDAY010000022">
    <property type="protein sequence ID" value="MCI3278917.1"/>
    <property type="molecule type" value="Genomic_DNA"/>
</dbReference>
<reference evidence="1" key="1">
    <citation type="submission" date="2022-03" db="EMBL/GenBank/DDBJ databases">
        <title>Streptomyces 7R015 and 7R016 isolated from Barleria lupulina in Thailand.</title>
        <authorList>
            <person name="Kanchanasin P."/>
            <person name="Phongsopitanun W."/>
            <person name="Tanasupawat S."/>
        </authorList>
    </citation>
    <scope>NUCLEOTIDE SEQUENCE</scope>
    <source>
        <strain evidence="1">7R015</strain>
    </source>
</reference>
<keyword evidence="2" id="KW-1185">Reference proteome</keyword>
<name>A0ABS9YNS6_9ACTN</name>
<dbReference type="RefSeq" id="WP_242778132.1">
    <property type="nucleotide sequence ID" value="NZ_JALDAY010000022.1"/>
</dbReference>
<dbReference type="Proteomes" id="UP001165269">
    <property type="component" value="Unassembled WGS sequence"/>
</dbReference>
<accession>A0ABS9YNS6</accession>
<proteinExistence type="predicted"/>
<protein>
    <submittedName>
        <fullName evidence="1">Uncharacterized protein</fullName>
    </submittedName>
</protein>
<sequence length="59" mass="6773">MTGAERTLKRNARDDMYNVLYMMEAAQHLAGMRAAHTQRRWSADEDRILLKLNSPAAPQ</sequence>
<comment type="caution">
    <text evidence="1">The sequence shown here is derived from an EMBL/GenBank/DDBJ whole genome shotgun (WGS) entry which is preliminary data.</text>
</comment>
<evidence type="ECO:0000313" key="1">
    <source>
        <dbReference type="EMBL" id="MCI3278917.1"/>
    </source>
</evidence>
<organism evidence="1 2">
    <name type="scientific">Streptomyces cylindrosporus</name>
    <dbReference type="NCBI Taxonomy" id="2927583"/>
    <lineage>
        <taxon>Bacteria</taxon>
        <taxon>Bacillati</taxon>
        <taxon>Actinomycetota</taxon>
        <taxon>Actinomycetes</taxon>
        <taxon>Kitasatosporales</taxon>
        <taxon>Streptomycetaceae</taxon>
        <taxon>Streptomyces</taxon>
    </lineage>
</organism>
<gene>
    <name evidence="1" type="ORF">MQP27_48430</name>
</gene>
<evidence type="ECO:0000313" key="2">
    <source>
        <dbReference type="Proteomes" id="UP001165269"/>
    </source>
</evidence>